<sequence length="131" mass="15226">MTTNGVQNWAFPNRFAIRMNIFPKEKVLVANGSKAHTCGYNWQNSNLSEEYLEALRSQVMNVWHHLVESMKKVVEEPDLLESEWEEDMDDLDRFDWQLDALKRCVDEGTPFVDTMFQPGWKGWKGSSVATP</sequence>
<organism evidence="1 2">
    <name type="scientific">Seminavis robusta</name>
    <dbReference type="NCBI Taxonomy" id="568900"/>
    <lineage>
        <taxon>Eukaryota</taxon>
        <taxon>Sar</taxon>
        <taxon>Stramenopiles</taxon>
        <taxon>Ochrophyta</taxon>
        <taxon>Bacillariophyta</taxon>
        <taxon>Bacillariophyceae</taxon>
        <taxon>Bacillariophycidae</taxon>
        <taxon>Naviculales</taxon>
        <taxon>Naviculaceae</taxon>
        <taxon>Seminavis</taxon>
    </lineage>
</organism>
<dbReference type="AlphaFoldDB" id="A0A9N8HR63"/>
<keyword evidence="2" id="KW-1185">Reference proteome</keyword>
<name>A0A9N8HR63_9STRA</name>
<comment type="caution">
    <text evidence="1">The sequence shown here is derived from an EMBL/GenBank/DDBJ whole genome shotgun (WGS) entry which is preliminary data.</text>
</comment>
<gene>
    <name evidence="1" type="ORF">SEMRO_1049_G235340.1</name>
</gene>
<protein>
    <submittedName>
        <fullName evidence="1">Uncharacterized protein</fullName>
    </submittedName>
</protein>
<evidence type="ECO:0000313" key="2">
    <source>
        <dbReference type="Proteomes" id="UP001153069"/>
    </source>
</evidence>
<dbReference type="EMBL" id="CAICTM010001047">
    <property type="protein sequence ID" value="CAB9519808.1"/>
    <property type="molecule type" value="Genomic_DNA"/>
</dbReference>
<evidence type="ECO:0000313" key="1">
    <source>
        <dbReference type="EMBL" id="CAB9519808.1"/>
    </source>
</evidence>
<accession>A0A9N8HR63</accession>
<proteinExistence type="predicted"/>
<reference evidence="1" key="1">
    <citation type="submission" date="2020-06" db="EMBL/GenBank/DDBJ databases">
        <authorList>
            <consortium name="Plant Systems Biology data submission"/>
        </authorList>
    </citation>
    <scope>NUCLEOTIDE SEQUENCE</scope>
    <source>
        <strain evidence="1">D6</strain>
    </source>
</reference>
<dbReference type="Proteomes" id="UP001153069">
    <property type="component" value="Unassembled WGS sequence"/>
</dbReference>